<dbReference type="PANTHER" id="PTHR32347">
    <property type="entry name" value="EFFLUX SYSTEM COMPONENT YKNX-RELATED"/>
    <property type="match status" value="1"/>
</dbReference>
<dbReference type="SUPFAM" id="SSF111369">
    <property type="entry name" value="HlyD-like secretion proteins"/>
    <property type="match status" value="2"/>
</dbReference>
<feature type="region of interest" description="Disordered" evidence="4">
    <location>
        <begin position="309"/>
        <end position="332"/>
    </location>
</feature>
<dbReference type="PANTHER" id="PTHR32347:SF23">
    <property type="entry name" value="BLL5650 PROTEIN"/>
    <property type="match status" value="1"/>
</dbReference>
<dbReference type="AlphaFoldDB" id="A0A7W4IRK6"/>
<comment type="caution">
    <text evidence="5">The sequence shown here is derived from an EMBL/GenBank/DDBJ whole genome shotgun (WGS) entry which is preliminary data.</text>
</comment>
<keyword evidence="2 3" id="KW-0175">Coiled coil</keyword>
<sequence>MGLRRAGLAGLVLLLAAVLWWGLSWRAVPMTLQGYVDADFVRIGPTQAGLLTGLHVMRGDQVRAGQALFDQDDVAERAARDQAARQAEESARQLANLQGPARETEIRQAASNLADAEATRDRARADLRRLEVAAPVGAATMQARDAARAAWRSAEARVAGLRASLDQARAPSGRTEQIFAQAATAAAARAALAIMDWRLSQRHVVAPDTGVIADIMAWPGEVLDAGTPVISLLPPGHIVIRLFVPEGMLARIHPGDRVGLACDGCPSGLEGYVDFIAPHAEYTPPLIYSDQSRAKLVYMIQARPRTGQAGMLNPGQPVTVSPPWATRRGKVR</sequence>
<evidence type="ECO:0000256" key="1">
    <source>
        <dbReference type="ARBA" id="ARBA00004196"/>
    </source>
</evidence>
<dbReference type="GO" id="GO:0030313">
    <property type="term" value="C:cell envelope"/>
    <property type="evidence" value="ECO:0007669"/>
    <property type="project" value="UniProtKB-SubCell"/>
</dbReference>
<feature type="coiled-coil region" evidence="3">
    <location>
        <begin position="106"/>
        <end position="133"/>
    </location>
</feature>
<comment type="subcellular location">
    <subcellularLocation>
        <location evidence="1">Cell envelope</location>
    </subcellularLocation>
</comment>
<evidence type="ECO:0000313" key="6">
    <source>
        <dbReference type="Proteomes" id="UP000559860"/>
    </source>
</evidence>
<proteinExistence type="predicted"/>
<keyword evidence="6" id="KW-1185">Reference proteome</keyword>
<evidence type="ECO:0000256" key="3">
    <source>
        <dbReference type="SAM" id="Coils"/>
    </source>
</evidence>
<dbReference type="EMBL" id="JABEQD010000002">
    <property type="protein sequence ID" value="MBB2167477.1"/>
    <property type="molecule type" value="Genomic_DNA"/>
</dbReference>
<evidence type="ECO:0000256" key="4">
    <source>
        <dbReference type="SAM" id="MobiDB-lite"/>
    </source>
</evidence>
<dbReference type="InterPro" id="IPR050465">
    <property type="entry name" value="UPF0194_transport"/>
</dbReference>
<dbReference type="Gene3D" id="1.10.287.470">
    <property type="entry name" value="Helix hairpin bin"/>
    <property type="match status" value="1"/>
</dbReference>
<name>A0A7W4IRK6_9PROT</name>
<dbReference type="Proteomes" id="UP000559860">
    <property type="component" value="Unassembled WGS sequence"/>
</dbReference>
<organism evidence="5 6">
    <name type="scientific">Gluconacetobacter aggeris</name>
    <dbReference type="NCBI Taxonomy" id="1286186"/>
    <lineage>
        <taxon>Bacteria</taxon>
        <taxon>Pseudomonadati</taxon>
        <taxon>Pseudomonadota</taxon>
        <taxon>Alphaproteobacteria</taxon>
        <taxon>Acetobacterales</taxon>
        <taxon>Acetobacteraceae</taxon>
        <taxon>Gluconacetobacter</taxon>
    </lineage>
</organism>
<evidence type="ECO:0000313" key="5">
    <source>
        <dbReference type="EMBL" id="MBB2167477.1"/>
    </source>
</evidence>
<protein>
    <submittedName>
        <fullName evidence="5">HlyD family efflux transporter periplasmic adaptor subunit</fullName>
    </submittedName>
</protein>
<gene>
    <name evidence="5" type="ORF">HLH36_03760</name>
</gene>
<accession>A0A7W4IRK6</accession>
<evidence type="ECO:0000256" key="2">
    <source>
        <dbReference type="ARBA" id="ARBA00023054"/>
    </source>
</evidence>
<dbReference type="Gene3D" id="2.40.50.100">
    <property type="match status" value="1"/>
</dbReference>
<reference evidence="5 6" key="1">
    <citation type="submission" date="2020-04" db="EMBL/GenBank/DDBJ databases">
        <title>Description of novel Gluconacetobacter.</title>
        <authorList>
            <person name="Sombolestani A."/>
        </authorList>
    </citation>
    <scope>NUCLEOTIDE SEQUENCE [LARGE SCALE GENOMIC DNA]</scope>
    <source>
        <strain evidence="5 6">LMG 27801</strain>
    </source>
</reference>